<dbReference type="Pfam" id="PF22908">
    <property type="entry name" value="PHD_NSD"/>
    <property type="match status" value="1"/>
</dbReference>
<dbReference type="PANTHER" id="PTHR46235">
    <property type="entry name" value="PHD FINGER-CONTAINING PROTEIN DDB_G0268158"/>
    <property type="match status" value="1"/>
</dbReference>
<dbReference type="EMBL" id="JACBKZ010000006">
    <property type="protein sequence ID" value="KAF5948926.1"/>
    <property type="molecule type" value="Genomic_DNA"/>
</dbReference>
<keyword evidence="2" id="KW-0479">Metal-binding</keyword>
<feature type="domain" description="Zinc finger PHD-type" evidence="7">
    <location>
        <begin position="197"/>
        <end position="251"/>
    </location>
</feature>
<feature type="domain" description="Zinc finger PHD-type" evidence="7">
    <location>
        <begin position="256"/>
        <end position="322"/>
    </location>
</feature>
<dbReference type="AlphaFoldDB" id="A0A7J7HAX8"/>
<evidence type="ECO:0000256" key="1">
    <source>
        <dbReference type="ARBA" id="ARBA00004123"/>
    </source>
</evidence>
<sequence length="1194" mass="134294">MVKIDFKGVQWNESEGLDGKSKQIFLHGTADNGLQKIYKQVTAWKFDLSDVKPEIAVLSKENNWIYLQRPRKSFEETIRTILITVHCLHFVKKNPETSGRSLWDYLSKVFSLYEVRPSENDLIDHTTLISEAVKRDETLAKSKFLVTFLEAKPRKKKVFDEDILTTAKAGFIVDDDMIDEFEEDDGSDEEEDLFDSVCSICDNGGELFCEGRCMRSFHATVEAGSESACESLGLSDEQVEAIQNFFCKNCQYKKHQCFACGELGSSDKLSGAEVFPCVSATCGRFYHPHCVAKLLHHGSAAEAEELQKKIAAGESFTCPIHKCSVCKLGENKMDPALQFAVCRRCPKSFHKKCLPTEIAFEDDEDQGIVQRAWEGLIPNHDGQQKKKQASQQLSSKVKVLQKERNLASEDAPRKRTHEKVQKGVDLSSKIKEGNSSEKRVRLSTGLDTSKKQKVADTSRRPLDNTAATKVRKSTTDANRASLGERLILGTEDTSDSEHKQTLPDKPVAKEMSSSVPLDDDRKRRILALMKDATSSITLEEITKKHKVPVTHAYSSKNVVDKAITLGKVEGSVEALRAALQKLEQGCSIEDATAVFQPVLLHQMVRWKNKLKVYLAPFLYGMRYTSFGRHFTKVDKLKEIVDVLHSYVQNGDMIVDFCCGANDFSCLMKKKLDETGKKKCSYKNYDILQPKNDFNFEERDWMSVKLKELPPGSQLIMGLNPPFGVNAALANKFIDKALEFKPKLLILIVPKETERLDKKGYDLIWENNELLAGKSFYLPGSVDINDNQLEDWNVSTPPLYLWSHPDWTAKHKAIAQRHGHLAREQKQSHLEVHDKPLVPDHPMKDHEPNGQTSVALDDHPVQNEVHEQLQERQASVSESHKEGPPRGNGGREVHEQIQERRASVSESHKEDLPRGNGGREVHENRNHGQNRFNRDSKKKKKKHGGKKNGKGFGQTPQKTKERGRSSPASKMYDRVPRCSPPNSSRPLEVLKEGDRHFDQSVDGSRSHYRTGYEGSPADDIARRYGLNSEGPYSGPGPDYGVRNPEGQFGGYQRESTESRVYRPYVSGIEDTYARESAMRSQAGVYGQQGPNTFGQRSGFLAGQDPGFSSYSYLGSAADPSYNRMSTTSTMERYAPRLDEMNHTRMNTLAGEPPRNGIADPLAQQRGYRVDTLGLGFVPGPYRPPSQHNTSGWLNE</sequence>
<dbReference type="InterPro" id="IPR013083">
    <property type="entry name" value="Znf_RING/FYVE/PHD"/>
</dbReference>
<feature type="region of interest" description="Disordered" evidence="6">
    <location>
        <begin position="378"/>
        <end position="516"/>
    </location>
</feature>
<dbReference type="Pfam" id="PF26055">
    <property type="entry name" value="Mtase_EDM2"/>
    <property type="match status" value="1"/>
</dbReference>
<dbReference type="InterPro" id="IPR055198">
    <property type="entry name" value="NSD_PHD"/>
</dbReference>
<protein>
    <recommendedName>
        <fullName evidence="7">Zinc finger PHD-type domain-containing protein</fullName>
    </recommendedName>
</protein>
<comment type="subcellular location">
    <subcellularLocation>
        <location evidence="1">Nucleus</location>
    </subcellularLocation>
</comment>
<dbReference type="InterPro" id="IPR001965">
    <property type="entry name" value="Znf_PHD"/>
</dbReference>
<feature type="compositionally biased region" description="Basic and acidic residues" evidence="6">
    <location>
        <begin position="987"/>
        <end position="998"/>
    </location>
</feature>
<keyword evidence="5" id="KW-0539">Nucleus</keyword>
<reference evidence="8 9" key="2">
    <citation type="submission" date="2020-07" db="EMBL/GenBank/DDBJ databases">
        <title>Genome assembly of wild tea tree DASZ reveals pedigree and selection history of tea varieties.</title>
        <authorList>
            <person name="Zhang W."/>
        </authorList>
    </citation>
    <scope>NUCLEOTIDE SEQUENCE [LARGE SCALE GENOMIC DNA]</scope>
    <source>
        <strain evidence="9">cv. G240</strain>
        <tissue evidence="8">Leaf</tissue>
    </source>
</reference>
<proteinExistence type="predicted"/>
<feature type="compositionally biased region" description="Basic and acidic residues" evidence="6">
    <location>
        <begin position="495"/>
        <end position="508"/>
    </location>
</feature>
<dbReference type="PANTHER" id="PTHR46235:SF3">
    <property type="entry name" value="PHD FINGER-CONTAINING PROTEIN DDB_G0268158"/>
    <property type="match status" value="1"/>
</dbReference>
<keyword evidence="4" id="KW-0862">Zinc</keyword>
<feature type="compositionally biased region" description="Basic and acidic residues" evidence="6">
    <location>
        <begin position="855"/>
        <end position="869"/>
    </location>
</feature>
<feature type="region of interest" description="Disordered" evidence="6">
    <location>
        <begin position="834"/>
        <end position="1054"/>
    </location>
</feature>
<evidence type="ECO:0000313" key="8">
    <source>
        <dbReference type="EMBL" id="KAF5948926.1"/>
    </source>
</evidence>
<dbReference type="Gene3D" id="3.30.40.10">
    <property type="entry name" value="Zinc/RING finger domain, C3HC4 (zinc finger)"/>
    <property type="match status" value="2"/>
</dbReference>
<accession>A0A7J7HAX8</accession>
<feature type="compositionally biased region" description="Basic and acidic residues" evidence="6">
    <location>
        <begin position="877"/>
        <end position="925"/>
    </location>
</feature>
<dbReference type="InterPro" id="IPR058939">
    <property type="entry name" value="Mtase_EDM2"/>
</dbReference>
<feature type="compositionally biased region" description="Basic and acidic residues" evidence="6">
    <location>
        <begin position="448"/>
        <end position="462"/>
    </location>
</feature>
<evidence type="ECO:0000259" key="7">
    <source>
        <dbReference type="SMART" id="SM00249"/>
    </source>
</evidence>
<feature type="compositionally biased region" description="Low complexity" evidence="6">
    <location>
        <begin position="389"/>
        <end position="398"/>
    </location>
</feature>
<reference evidence="9" key="1">
    <citation type="journal article" date="2020" name="Nat. Commun.">
        <title>Genome assembly of wild tea tree DASZ reveals pedigree and selection history of tea varieties.</title>
        <authorList>
            <person name="Zhang W."/>
            <person name="Zhang Y."/>
            <person name="Qiu H."/>
            <person name="Guo Y."/>
            <person name="Wan H."/>
            <person name="Zhang X."/>
            <person name="Scossa F."/>
            <person name="Alseekh S."/>
            <person name="Zhang Q."/>
            <person name="Wang P."/>
            <person name="Xu L."/>
            <person name="Schmidt M.H."/>
            <person name="Jia X."/>
            <person name="Li D."/>
            <person name="Zhu A."/>
            <person name="Guo F."/>
            <person name="Chen W."/>
            <person name="Ni D."/>
            <person name="Usadel B."/>
            <person name="Fernie A.R."/>
            <person name="Wen W."/>
        </authorList>
    </citation>
    <scope>NUCLEOTIDE SEQUENCE [LARGE SCALE GENOMIC DNA]</scope>
    <source>
        <strain evidence="9">cv. G240</strain>
    </source>
</reference>
<dbReference type="Proteomes" id="UP000593564">
    <property type="component" value="Unassembled WGS sequence"/>
</dbReference>
<dbReference type="CDD" id="cd15565">
    <property type="entry name" value="PHD2_NSD"/>
    <property type="match status" value="1"/>
</dbReference>
<evidence type="ECO:0000256" key="4">
    <source>
        <dbReference type="ARBA" id="ARBA00022833"/>
    </source>
</evidence>
<evidence type="ECO:0000256" key="5">
    <source>
        <dbReference type="ARBA" id="ARBA00023242"/>
    </source>
</evidence>
<evidence type="ECO:0000256" key="3">
    <source>
        <dbReference type="ARBA" id="ARBA00022771"/>
    </source>
</evidence>
<organism evidence="8 9">
    <name type="scientific">Camellia sinensis</name>
    <name type="common">Tea plant</name>
    <name type="synonym">Thea sinensis</name>
    <dbReference type="NCBI Taxonomy" id="4442"/>
    <lineage>
        <taxon>Eukaryota</taxon>
        <taxon>Viridiplantae</taxon>
        <taxon>Streptophyta</taxon>
        <taxon>Embryophyta</taxon>
        <taxon>Tracheophyta</taxon>
        <taxon>Spermatophyta</taxon>
        <taxon>Magnoliopsida</taxon>
        <taxon>eudicotyledons</taxon>
        <taxon>Gunneridae</taxon>
        <taxon>Pentapetalae</taxon>
        <taxon>asterids</taxon>
        <taxon>Ericales</taxon>
        <taxon>Theaceae</taxon>
        <taxon>Camellia</taxon>
    </lineage>
</organism>
<evidence type="ECO:0000256" key="6">
    <source>
        <dbReference type="SAM" id="MobiDB-lite"/>
    </source>
</evidence>
<name>A0A7J7HAX8_CAMSI</name>
<evidence type="ECO:0000256" key="2">
    <source>
        <dbReference type="ARBA" id="ARBA00022723"/>
    </source>
</evidence>
<keyword evidence="9" id="KW-1185">Reference proteome</keyword>
<dbReference type="SMART" id="SM00249">
    <property type="entry name" value="PHD"/>
    <property type="match status" value="2"/>
</dbReference>
<keyword evidence="3" id="KW-0863">Zinc-finger</keyword>
<comment type="caution">
    <text evidence="8">The sequence shown here is derived from an EMBL/GenBank/DDBJ whole genome shotgun (WGS) entry which is preliminary data.</text>
</comment>
<dbReference type="GO" id="GO:0008270">
    <property type="term" value="F:zinc ion binding"/>
    <property type="evidence" value="ECO:0007669"/>
    <property type="project" value="UniProtKB-KW"/>
</dbReference>
<gene>
    <name evidence="8" type="ORF">HYC85_014883</name>
</gene>
<feature type="compositionally biased region" description="Basic and acidic residues" evidence="6">
    <location>
        <begin position="400"/>
        <end position="440"/>
    </location>
</feature>
<feature type="compositionally biased region" description="Basic residues" evidence="6">
    <location>
        <begin position="935"/>
        <end position="948"/>
    </location>
</feature>
<dbReference type="InterPro" id="IPR022702">
    <property type="entry name" value="Cytosine_MeTrfase1_RFD"/>
</dbReference>
<feature type="compositionally biased region" description="Basic and acidic residues" evidence="6">
    <location>
        <begin position="834"/>
        <end position="847"/>
    </location>
</feature>
<evidence type="ECO:0000313" key="9">
    <source>
        <dbReference type="Proteomes" id="UP000593564"/>
    </source>
</evidence>
<dbReference type="GO" id="GO:0005634">
    <property type="term" value="C:nucleus"/>
    <property type="evidence" value="ECO:0007669"/>
    <property type="project" value="UniProtKB-SubCell"/>
</dbReference>
<dbReference type="Pfam" id="PF12047">
    <property type="entry name" value="DNMT1-RFD"/>
    <property type="match status" value="1"/>
</dbReference>